<dbReference type="Proteomes" id="UP000224006">
    <property type="component" value="Chromosome III"/>
</dbReference>
<keyword evidence="3" id="KW-1185">Reference proteome</keyword>
<organism evidence="2 3">
    <name type="scientific">Besnoitia besnoiti</name>
    <name type="common">Apicomplexan protozoan</name>
    <dbReference type="NCBI Taxonomy" id="94643"/>
    <lineage>
        <taxon>Eukaryota</taxon>
        <taxon>Sar</taxon>
        <taxon>Alveolata</taxon>
        <taxon>Apicomplexa</taxon>
        <taxon>Conoidasida</taxon>
        <taxon>Coccidia</taxon>
        <taxon>Eucoccidiorida</taxon>
        <taxon>Eimeriorina</taxon>
        <taxon>Sarcocystidae</taxon>
        <taxon>Besnoitia</taxon>
    </lineage>
</organism>
<dbReference type="InterPro" id="IPR007226">
    <property type="entry name" value="SRS_dom"/>
</dbReference>
<dbReference type="RefSeq" id="XP_029220266.1">
    <property type="nucleotide sequence ID" value="XM_029362900.1"/>
</dbReference>
<dbReference type="Gene3D" id="2.60.40.1320">
    <property type="entry name" value="SRS domain"/>
    <property type="match status" value="2"/>
</dbReference>
<comment type="caution">
    <text evidence="2">The sequence shown here is derived from an EMBL/GenBank/DDBJ whole genome shotgun (WGS) entry which is preliminary data.</text>
</comment>
<dbReference type="SUPFAM" id="SSF74877">
    <property type="entry name" value="Major surface antigen p30, SAG1"/>
    <property type="match status" value="2"/>
</dbReference>
<evidence type="ECO:0000259" key="1">
    <source>
        <dbReference type="Pfam" id="PF04092"/>
    </source>
</evidence>
<dbReference type="AlphaFoldDB" id="A0A2A9MKV2"/>
<gene>
    <name evidence="2" type="ORF">BESB_044490</name>
</gene>
<reference evidence="2 3" key="1">
    <citation type="submission" date="2017-09" db="EMBL/GenBank/DDBJ databases">
        <title>Genome sequencing of Besnoitia besnoiti strain Bb-Ger1.</title>
        <authorList>
            <person name="Schares G."/>
            <person name="Venepally P."/>
            <person name="Lorenzi H.A."/>
        </authorList>
    </citation>
    <scope>NUCLEOTIDE SEQUENCE [LARGE SCALE GENOMIC DNA]</scope>
    <source>
        <strain evidence="2 3">Bb-Ger1</strain>
    </source>
</reference>
<dbReference type="PRINTS" id="PR01801">
    <property type="entry name" value="SURFCEANTIGN"/>
</dbReference>
<feature type="domain" description="SRS" evidence="1">
    <location>
        <begin position="231"/>
        <end position="362"/>
    </location>
</feature>
<dbReference type="EMBL" id="NWUJ01000003">
    <property type="protein sequence ID" value="PFH36257.1"/>
    <property type="molecule type" value="Genomic_DNA"/>
</dbReference>
<dbReference type="InterPro" id="IPR028352">
    <property type="entry name" value="Surface_antig_SAG1"/>
</dbReference>
<dbReference type="KEGG" id="bbes:BESB_044490"/>
<dbReference type="VEuPathDB" id="ToxoDB:BESB_044490"/>
<dbReference type="GeneID" id="40309379"/>
<protein>
    <submittedName>
        <fullName evidence="2">SAG-related sequence</fullName>
    </submittedName>
</protein>
<evidence type="ECO:0000313" key="2">
    <source>
        <dbReference type="EMBL" id="PFH36257.1"/>
    </source>
</evidence>
<evidence type="ECO:0000313" key="3">
    <source>
        <dbReference type="Proteomes" id="UP000224006"/>
    </source>
</evidence>
<proteinExistence type="predicted"/>
<dbReference type="GO" id="GO:0016020">
    <property type="term" value="C:membrane"/>
    <property type="evidence" value="ECO:0007669"/>
    <property type="project" value="InterPro"/>
</dbReference>
<dbReference type="InterPro" id="IPR036755">
    <property type="entry name" value="SRS_dom_sf"/>
</dbReference>
<sequence length="397" mass="41301">MGAGNRESSTGMSIPNVGCRVARFALVILSVSTLNIFVDDFVRGEHFSGATAAATAVLRTAGDVAGAPGICKKVSDGVTSCTCAELSRHKATGAARGGGGSSGGEPASADIVFDGDNTLTLTCSTPTTIVPPSLHEDNLVCLSGAEPSKCKTKDESTGSVGLQTLLEGEGSESVKWIKTKDEYALAVPRSAAPLSDKSFWVGCLSQQPTDKAACKITVALKAKESTTIDGNVVRCAYGATSNEKGPQKVTLSPKANSLTLVCGSEGAIQPTTYNEHFCSGQISDNCSDAYTAVLPDFQKDWWTPDSSGKTPYKLVIPEDKFPQTEQMISLGCKYAAAPAKATSEHDEPEPTVSTSCRVDVTIAAAGSSSSAAVRDWRMLFGVSGFIPLLAGILSMLY</sequence>
<dbReference type="Pfam" id="PF04092">
    <property type="entry name" value="SAG"/>
    <property type="match status" value="2"/>
</dbReference>
<feature type="domain" description="SRS" evidence="1">
    <location>
        <begin position="115"/>
        <end position="218"/>
    </location>
</feature>
<accession>A0A2A9MKV2</accession>
<name>A0A2A9MKV2_BESBE</name>